<dbReference type="Proteomes" id="UP000544110">
    <property type="component" value="Unassembled WGS sequence"/>
</dbReference>
<gene>
    <name evidence="1" type="ORF">BJ989_002779</name>
</gene>
<protein>
    <submittedName>
        <fullName evidence="1">Uncharacterized protein</fullName>
    </submittedName>
</protein>
<proteinExistence type="predicted"/>
<dbReference type="AlphaFoldDB" id="A0A7Y9UVC5"/>
<organism evidence="1 2">
    <name type="scientific">Nocardioides perillae</name>
    <dbReference type="NCBI Taxonomy" id="1119534"/>
    <lineage>
        <taxon>Bacteria</taxon>
        <taxon>Bacillati</taxon>
        <taxon>Actinomycetota</taxon>
        <taxon>Actinomycetes</taxon>
        <taxon>Propionibacteriales</taxon>
        <taxon>Nocardioidaceae</taxon>
        <taxon>Nocardioides</taxon>
    </lineage>
</organism>
<sequence length="82" mass="9106">MTSSLRRLPRVPRPVLRWAGERVQRWSEASVQGSRRNAMVAATALTQRRVEAREVTDYLASLHGPAVASPHDAHGDAAHARR</sequence>
<evidence type="ECO:0000313" key="2">
    <source>
        <dbReference type="Proteomes" id="UP000544110"/>
    </source>
</evidence>
<reference evidence="1 2" key="1">
    <citation type="submission" date="2020-07" db="EMBL/GenBank/DDBJ databases">
        <title>Sequencing the genomes of 1000 actinobacteria strains.</title>
        <authorList>
            <person name="Klenk H.-P."/>
        </authorList>
    </citation>
    <scope>NUCLEOTIDE SEQUENCE [LARGE SCALE GENOMIC DNA]</scope>
    <source>
        <strain evidence="1 2">DSM 24552</strain>
    </source>
</reference>
<comment type="caution">
    <text evidence="1">The sequence shown here is derived from an EMBL/GenBank/DDBJ whole genome shotgun (WGS) entry which is preliminary data.</text>
</comment>
<keyword evidence="2" id="KW-1185">Reference proteome</keyword>
<accession>A0A7Y9UVC5</accession>
<dbReference type="RefSeq" id="WP_179518716.1">
    <property type="nucleotide sequence ID" value="NZ_JACCAC010000001.1"/>
</dbReference>
<name>A0A7Y9UVC5_9ACTN</name>
<evidence type="ECO:0000313" key="1">
    <source>
        <dbReference type="EMBL" id="NYG56475.1"/>
    </source>
</evidence>
<dbReference type="EMBL" id="JACCAC010000001">
    <property type="protein sequence ID" value="NYG56475.1"/>
    <property type="molecule type" value="Genomic_DNA"/>
</dbReference>